<dbReference type="PANTHER" id="PTHR32322:SF9">
    <property type="entry name" value="AMINO-ACID METABOLITE EFFLUX PUMP-RELATED"/>
    <property type="match status" value="1"/>
</dbReference>
<comment type="subcellular location">
    <subcellularLocation>
        <location evidence="1">Membrane</location>
        <topology evidence="1">Multi-pass membrane protein</topology>
    </subcellularLocation>
</comment>
<dbReference type="RefSeq" id="WP_128994933.1">
    <property type="nucleotide sequence ID" value="NZ_PDKN01000001.1"/>
</dbReference>
<feature type="transmembrane region" description="Helical" evidence="5">
    <location>
        <begin position="127"/>
        <end position="146"/>
    </location>
</feature>
<reference evidence="7 8" key="1">
    <citation type="submission" date="2017-10" db="EMBL/GenBank/DDBJ databases">
        <title>Genomics of the genus Arcobacter.</title>
        <authorList>
            <person name="Perez-Cataluna A."/>
            <person name="Figueras M.J."/>
        </authorList>
    </citation>
    <scope>NUCLEOTIDE SEQUENCE [LARGE SCALE GENOMIC DNA]</scope>
    <source>
        <strain evidence="7 8">CECT 8987</strain>
    </source>
</reference>
<feature type="transmembrane region" description="Helical" evidence="5">
    <location>
        <begin position="273"/>
        <end position="291"/>
    </location>
</feature>
<dbReference type="Proteomes" id="UP000290657">
    <property type="component" value="Unassembled WGS sequence"/>
</dbReference>
<keyword evidence="3 5" id="KW-1133">Transmembrane helix</keyword>
<dbReference type="Pfam" id="PF00892">
    <property type="entry name" value="EamA"/>
    <property type="match status" value="2"/>
</dbReference>
<keyword evidence="2 5" id="KW-0812">Transmembrane</keyword>
<feature type="transmembrane region" description="Helical" evidence="5">
    <location>
        <begin position="71"/>
        <end position="89"/>
    </location>
</feature>
<dbReference type="OrthoDB" id="9782878at2"/>
<feature type="transmembrane region" description="Helical" evidence="5">
    <location>
        <begin position="12"/>
        <end position="33"/>
    </location>
</feature>
<sequence length="294" mass="33014">MNNIKTPQLIHYFGLLLLAAIWGSAFIAVEMALTTYDPFIIAFFRIFFATLFLLAVMRVKQLHFPRDSKSWTILICVGILNNALPFFLISWGQQYISASTAAIMLAVGPFIALILSHYITHDEKFTLLKLIGVILGFLGVFILLGHDFLNQRHDSLKGELAMLGATLGYIGSGLLLRRVSYLPTVVCSSSMFLTATLSMLPFLFLYDINSHTILNFSLISVVYLAIFPTALASLIRVQLVQNVGVQFMSQVSYLIPIFAIFWSWVFFKKLPSTSAWLALVLILSGLFIRKLEKK</sequence>
<feature type="domain" description="EamA" evidence="6">
    <location>
        <begin position="157"/>
        <end position="288"/>
    </location>
</feature>
<accession>A0A4V1LPD3</accession>
<feature type="transmembrane region" description="Helical" evidence="5">
    <location>
        <begin position="95"/>
        <end position="115"/>
    </location>
</feature>
<feature type="transmembrane region" description="Helical" evidence="5">
    <location>
        <begin position="247"/>
        <end position="267"/>
    </location>
</feature>
<feature type="transmembrane region" description="Helical" evidence="5">
    <location>
        <begin position="158"/>
        <end position="176"/>
    </location>
</feature>
<proteinExistence type="predicted"/>
<dbReference type="EMBL" id="PDKN01000001">
    <property type="protein sequence ID" value="RXJ60798.1"/>
    <property type="molecule type" value="Genomic_DNA"/>
</dbReference>
<evidence type="ECO:0000256" key="3">
    <source>
        <dbReference type="ARBA" id="ARBA00022989"/>
    </source>
</evidence>
<dbReference type="PANTHER" id="PTHR32322">
    <property type="entry name" value="INNER MEMBRANE TRANSPORTER"/>
    <property type="match status" value="1"/>
</dbReference>
<feature type="domain" description="EamA" evidence="6">
    <location>
        <begin position="12"/>
        <end position="144"/>
    </location>
</feature>
<protein>
    <recommendedName>
        <fullName evidence="6">EamA domain-containing protein</fullName>
    </recommendedName>
</protein>
<evidence type="ECO:0000256" key="2">
    <source>
        <dbReference type="ARBA" id="ARBA00022692"/>
    </source>
</evidence>
<comment type="caution">
    <text evidence="7">The sequence shown here is derived from an EMBL/GenBank/DDBJ whole genome shotgun (WGS) entry which is preliminary data.</text>
</comment>
<evidence type="ECO:0000313" key="7">
    <source>
        <dbReference type="EMBL" id="RXJ60798.1"/>
    </source>
</evidence>
<organism evidence="7 8">
    <name type="scientific">Candidatus Marinarcus aquaticus</name>
    <dbReference type="NCBI Taxonomy" id="2044504"/>
    <lineage>
        <taxon>Bacteria</taxon>
        <taxon>Pseudomonadati</taxon>
        <taxon>Campylobacterota</taxon>
        <taxon>Epsilonproteobacteria</taxon>
        <taxon>Campylobacterales</taxon>
        <taxon>Arcobacteraceae</taxon>
        <taxon>Candidatus Marinarcus</taxon>
    </lineage>
</organism>
<gene>
    <name evidence="7" type="ORF">CRV04_01935</name>
</gene>
<dbReference type="InterPro" id="IPR037185">
    <property type="entry name" value="EmrE-like"/>
</dbReference>
<feature type="transmembrane region" description="Helical" evidence="5">
    <location>
        <begin position="212"/>
        <end position="235"/>
    </location>
</feature>
<name>A0A4V1LPD3_9BACT</name>
<feature type="transmembrane region" description="Helical" evidence="5">
    <location>
        <begin position="183"/>
        <end position="206"/>
    </location>
</feature>
<evidence type="ECO:0000256" key="4">
    <source>
        <dbReference type="ARBA" id="ARBA00023136"/>
    </source>
</evidence>
<evidence type="ECO:0000256" key="5">
    <source>
        <dbReference type="SAM" id="Phobius"/>
    </source>
</evidence>
<keyword evidence="8" id="KW-1185">Reference proteome</keyword>
<dbReference type="SUPFAM" id="SSF103481">
    <property type="entry name" value="Multidrug resistance efflux transporter EmrE"/>
    <property type="match status" value="2"/>
</dbReference>
<evidence type="ECO:0000256" key="1">
    <source>
        <dbReference type="ARBA" id="ARBA00004141"/>
    </source>
</evidence>
<dbReference type="GO" id="GO:0016020">
    <property type="term" value="C:membrane"/>
    <property type="evidence" value="ECO:0007669"/>
    <property type="project" value="UniProtKB-SubCell"/>
</dbReference>
<evidence type="ECO:0000259" key="6">
    <source>
        <dbReference type="Pfam" id="PF00892"/>
    </source>
</evidence>
<evidence type="ECO:0000313" key="8">
    <source>
        <dbReference type="Proteomes" id="UP000290657"/>
    </source>
</evidence>
<dbReference type="AlphaFoldDB" id="A0A4V1LPD3"/>
<dbReference type="InterPro" id="IPR000620">
    <property type="entry name" value="EamA_dom"/>
</dbReference>
<feature type="transmembrane region" description="Helical" evidence="5">
    <location>
        <begin position="39"/>
        <end position="59"/>
    </location>
</feature>
<keyword evidence="4 5" id="KW-0472">Membrane</keyword>
<dbReference type="InterPro" id="IPR050638">
    <property type="entry name" value="AA-Vitamin_Transporters"/>
</dbReference>